<accession>A0A0W0V7M0</accession>
<dbReference type="Gene3D" id="3.90.180.10">
    <property type="entry name" value="Medium-chain alcohol dehydrogenases, catalytic domain"/>
    <property type="match status" value="1"/>
</dbReference>
<gene>
    <name evidence="1" type="ORF">Ljor_0421</name>
</gene>
<keyword evidence="1" id="KW-0560">Oxidoreductase</keyword>
<dbReference type="Proteomes" id="UP000055035">
    <property type="component" value="Unassembled WGS sequence"/>
</dbReference>
<comment type="caution">
    <text evidence="1">The sequence shown here is derived from an EMBL/GenBank/DDBJ whole genome shotgun (WGS) entry which is preliminary data.</text>
</comment>
<proteinExistence type="predicted"/>
<dbReference type="AlphaFoldDB" id="A0A0W0V7M0"/>
<evidence type="ECO:0000313" key="1">
    <source>
        <dbReference type="EMBL" id="KTD16115.1"/>
    </source>
</evidence>
<dbReference type="InterPro" id="IPR036291">
    <property type="entry name" value="NAD(P)-bd_dom_sf"/>
</dbReference>
<dbReference type="EMBL" id="LNYJ01000011">
    <property type="protein sequence ID" value="KTD16115.1"/>
    <property type="molecule type" value="Genomic_DNA"/>
</dbReference>
<protein>
    <submittedName>
        <fullName evidence="1">Alcohol dehydrogenase</fullName>
        <ecNumber evidence="1">1.1.1.1</ecNumber>
    </submittedName>
</protein>
<dbReference type="STRING" id="456.Ljor_0421"/>
<dbReference type="Gene3D" id="3.40.50.720">
    <property type="entry name" value="NAD(P)-binding Rossmann-like Domain"/>
    <property type="match status" value="1"/>
</dbReference>
<name>A0A0W0V7M0_9GAMM</name>
<sequence length="149" mass="15977">MAKYQKKVVYAFTSPGDKSAQQFAYQLGAVWAGGSDEVAPDLVDAAIIFAPVGGLVPVALKAVDKGGTVVCAGIHMSDIPSFPYAILWGERTLCSVANLTRKDGEEFLELAPKIPIKTEIHSYPLEEVNQALDDLRHGRFTGAAVIVMD</sequence>
<reference evidence="1 2" key="1">
    <citation type="submission" date="2015-11" db="EMBL/GenBank/DDBJ databases">
        <title>Genomic analysis of 38 Legionella species identifies large and diverse effector repertoires.</title>
        <authorList>
            <person name="Burstein D."/>
            <person name="Amaro F."/>
            <person name="Zusman T."/>
            <person name="Lifshitz Z."/>
            <person name="Cohen O."/>
            <person name="Gilbert J.A."/>
            <person name="Pupko T."/>
            <person name="Shuman H.A."/>
            <person name="Segal G."/>
        </authorList>
    </citation>
    <scope>NUCLEOTIDE SEQUENCE [LARGE SCALE GENOMIC DNA]</scope>
    <source>
        <strain evidence="1 2">BL-540</strain>
    </source>
</reference>
<dbReference type="SUPFAM" id="SSF51735">
    <property type="entry name" value="NAD(P)-binding Rossmann-fold domains"/>
    <property type="match status" value="1"/>
</dbReference>
<keyword evidence="2" id="KW-1185">Reference proteome</keyword>
<dbReference type="PATRIC" id="fig|456.5.peg.446"/>
<dbReference type="GO" id="GO:0004022">
    <property type="term" value="F:alcohol dehydrogenase (NAD+) activity"/>
    <property type="evidence" value="ECO:0007669"/>
    <property type="project" value="UniProtKB-EC"/>
</dbReference>
<evidence type="ECO:0000313" key="2">
    <source>
        <dbReference type="Proteomes" id="UP000055035"/>
    </source>
</evidence>
<organism evidence="1 2">
    <name type="scientific">Legionella jordanis</name>
    <dbReference type="NCBI Taxonomy" id="456"/>
    <lineage>
        <taxon>Bacteria</taxon>
        <taxon>Pseudomonadati</taxon>
        <taxon>Pseudomonadota</taxon>
        <taxon>Gammaproteobacteria</taxon>
        <taxon>Legionellales</taxon>
        <taxon>Legionellaceae</taxon>
        <taxon>Legionella</taxon>
    </lineage>
</organism>
<dbReference type="EC" id="1.1.1.1" evidence="1"/>